<dbReference type="PANTHER" id="PTHR43630">
    <property type="entry name" value="POLY-BETA-1,6-N-ACETYL-D-GLUCOSAMINE SYNTHASE"/>
    <property type="match status" value="1"/>
</dbReference>
<organism evidence="2 3">
    <name type="scientific">Candidatus Blackburnbacteria bacterium RIFCSPHIGHO2_02_FULL_44_20</name>
    <dbReference type="NCBI Taxonomy" id="1797516"/>
    <lineage>
        <taxon>Bacteria</taxon>
        <taxon>Candidatus Blackburniibacteriota</taxon>
    </lineage>
</organism>
<reference evidence="2 3" key="1">
    <citation type="journal article" date="2016" name="Nat. Commun.">
        <title>Thousands of microbial genomes shed light on interconnected biogeochemical processes in an aquifer system.</title>
        <authorList>
            <person name="Anantharaman K."/>
            <person name="Brown C.T."/>
            <person name="Hug L.A."/>
            <person name="Sharon I."/>
            <person name="Castelle C.J."/>
            <person name="Probst A.J."/>
            <person name="Thomas B.C."/>
            <person name="Singh A."/>
            <person name="Wilkins M.J."/>
            <person name="Karaoz U."/>
            <person name="Brodie E.L."/>
            <person name="Williams K.H."/>
            <person name="Hubbard S.S."/>
            <person name="Banfield J.F."/>
        </authorList>
    </citation>
    <scope>NUCLEOTIDE SEQUENCE [LARGE SCALE GENOMIC DNA]</scope>
</reference>
<proteinExistence type="predicted"/>
<comment type="caution">
    <text evidence="2">The sequence shown here is derived from an EMBL/GenBank/DDBJ whole genome shotgun (WGS) entry which is preliminary data.</text>
</comment>
<dbReference type="EMBL" id="MHBZ01000015">
    <property type="protein sequence ID" value="OGY11533.1"/>
    <property type="molecule type" value="Genomic_DNA"/>
</dbReference>
<name>A0A1G1V843_9BACT</name>
<dbReference type="STRING" id="1797516.A3D26_03215"/>
<dbReference type="InterPro" id="IPR001173">
    <property type="entry name" value="Glyco_trans_2-like"/>
</dbReference>
<gene>
    <name evidence="2" type="ORF">A3D26_03215</name>
</gene>
<feature type="domain" description="Glycosyltransferase 2-like" evidence="1">
    <location>
        <begin position="16"/>
        <end position="152"/>
    </location>
</feature>
<dbReference type="PANTHER" id="PTHR43630:SF2">
    <property type="entry name" value="GLYCOSYLTRANSFERASE"/>
    <property type="match status" value="1"/>
</dbReference>
<accession>A0A1G1V843</accession>
<evidence type="ECO:0000313" key="3">
    <source>
        <dbReference type="Proteomes" id="UP000178319"/>
    </source>
</evidence>
<evidence type="ECO:0000313" key="2">
    <source>
        <dbReference type="EMBL" id="OGY11533.1"/>
    </source>
</evidence>
<dbReference type="InterPro" id="IPR029044">
    <property type="entry name" value="Nucleotide-diphossugar_trans"/>
</dbReference>
<dbReference type="Proteomes" id="UP000178319">
    <property type="component" value="Unassembled WGS sequence"/>
</dbReference>
<protein>
    <recommendedName>
        <fullName evidence="1">Glycosyltransferase 2-like domain-containing protein</fullName>
    </recommendedName>
</protein>
<evidence type="ECO:0000259" key="1">
    <source>
        <dbReference type="Pfam" id="PF00535"/>
    </source>
</evidence>
<sequence length="286" mass="32873">MEKTLTKKTITAHTLVKNEARYVWFAVMSVIQHVDQVLLWDTGSTDETLEIINEIRKSPEGKKVCIKKVKEVTAETFPQVRQCMLDETKTDWILMVDGDEVWWEDSVLKVVDLINSKGSSIESIVVPTVNLVGDIYHYQDNTSGMYELAGRKGHLNLRGVNRKIPGLHSSGVHGQWGWADGDNKMIQNRNPQRIVYTEAPYLHATNVPRAGSFEKEADVPKRSLKKKYELGNEFPLDYYYPEVFFRPKPEIVPTPWVTVGSKFKFMATIQTPLRRIKRKFVKKVGY</sequence>
<dbReference type="Pfam" id="PF00535">
    <property type="entry name" value="Glycos_transf_2"/>
    <property type="match status" value="1"/>
</dbReference>
<dbReference type="Gene3D" id="3.90.550.10">
    <property type="entry name" value="Spore Coat Polysaccharide Biosynthesis Protein SpsA, Chain A"/>
    <property type="match status" value="1"/>
</dbReference>
<dbReference type="AlphaFoldDB" id="A0A1G1V843"/>
<dbReference type="SUPFAM" id="SSF53448">
    <property type="entry name" value="Nucleotide-diphospho-sugar transferases"/>
    <property type="match status" value="1"/>
</dbReference>